<accession>X1KMT4</accession>
<comment type="caution">
    <text evidence="1">The sequence shown here is derived from an EMBL/GenBank/DDBJ whole genome shotgun (WGS) entry which is preliminary data.</text>
</comment>
<gene>
    <name evidence="1" type="ORF">S03H2_55822</name>
</gene>
<reference evidence="1" key="1">
    <citation type="journal article" date="2014" name="Front. Microbiol.">
        <title>High frequency of phylogenetically diverse reductive dehalogenase-homologous genes in deep subseafloor sedimentary metagenomes.</title>
        <authorList>
            <person name="Kawai M."/>
            <person name="Futagami T."/>
            <person name="Toyoda A."/>
            <person name="Takaki Y."/>
            <person name="Nishi S."/>
            <person name="Hori S."/>
            <person name="Arai W."/>
            <person name="Tsubouchi T."/>
            <person name="Morono Y."/>
            <person name="Uchiyama I."/>
            <person name="Ito T."/>
            <person name="Fujiyama A."/>
            <person name="Inagaki F."/>
            <person name="Takami H."/>
        </authorList>
    </citation>
    <scope>NUCLEOTIDE SEQUENCE</scope>
    <source>
        <strain evidence="1">Expedition CK06-06</strain>
    </source>
</reference>
<proteinExistence type="predicted"/>
<evidence type="ECO:0000313" key="1">
    <source>
        <dbReference type="EMBL" id="GAH83373.1"/>
    </source>
</evidence>
<dbReference type="EMBL" id="BARU01035693">
    <property type="protein sequence ID" value="GAH83373.1"/>
    <property type="molecule type" value="Genomic_DNA"/>
</dbReference>
<name>X1KMT4_9ZZZZ</name>
<sequence length="45" mass="5171">MRGGKEREFIVIALPSKFAGYIHSLMDPPLLIFECWALYSKKGEK</sequence>
<protein>
    <submittedName>
        <fullName evidence="1">Uncharacterized protein</fullName>
    </submittedName>
</protein>
<feature type="non-terminal residue" evidence="1">
    <location>
        <position position="45"/>
    </location>
</feature>
<organism evidence="1">
    <name type="scientific">marine sediment metagenome</name>
    <dbReference type="NCBI Taxonomy" id="412755"/>
    <lineage>
        <taxon>unclassified sequences</taxon>
        <taxon>metagenomes</taxon>
        <taxon>ecological metagenomes</taxon>
    </lineage>
</organism>
<dbReference type="AlphaFoldDB" id="X1KMT4"/>